<evidence type="ECO:0000313" key="1">
    <source>
        <dbReference type="EMBL" id="KAL0929603.1"/>
    </source>
</evidence>
<comment type="caution">
    <text evidence="1">The sequence shown here is derived from an EMBL/GenBank/DDBJ whole genome shotgun (WGS) entry which is preliminary data.</text>
</comment>
<reference evidence="1 2" key="1">
    <citation type="journal article" date="2020" name="Phytopathology">
        <title>Genome Sequence Resources of Colletotrichum truncatum, C. plurivorum, C. musicola, and C. sojae: Four Species Pathogenic to Soybean (Glycine max).</title>
        <authorList>
            <person name="Rogerio F."/>
            <person name="Boufleur T.R."/>
            <person name="Ciampi-Guillardi M."/>
            <person name="Sukno S.A."/>
            <person name="Thon M.R."/>
            <person name="Massola Junior N.S."/>
            <person name="Baroncelli R."/>
        </authorList>
    </citation>
    <scope>NUCLEOTIDE SEQUENCE [LARGE SCALE GENOMIC DNA]</scope>
    <source>
        <strain evidence="1 2">CMES1059</strain>
    </source>
</reference>
<dbReference type="Proteomes" id="UP000805649">
    <property type="component" value="Unassembled WGS sequence"/>
</dbReference>
<organism evidence="1 2">
    <name type="scientific">Colletotrichum truncatum</name>
    <name type="common">Anthracnose fungus</name>
    <name type="synonym">Colletotrichum capsici</name>
    <dbReference type="NCBI Taxonomy" id="5467"/>
    <lineage>
        <taxon>Eukaryota</taxon>
        <taxon>Fungi</taxon>
        <taxon>Dikarya</taxon>
        <taxon>Ascomycota</taxon>
        <taxon>Pezizomycotina</taxon>
        <taxon>Sordariomycetes</taxon>
        <taxon>Hypocreomycetidae</taxon>
        <taxon>Glomerellales</taxon>
        <taxon>Glomerellaceae</taxon>
        <taxon>Colletotrichum</taxon>
        <taxon>Colletotrichum truncatum species complex</taxon>
    </lineage>
</organism>
<keyword evidence="2" id="KW-1185">Reference proteome</keyword>
<accession>A0ACC3YCL9</accession>
<gene>
    <name evidence="1" type="ORF">CTRU02_215502</name>
</gene>
<evidence type="ECO:0000313" key="2">
    <source>
        <dbReference type="Proteomes" id="UP000805649"/>
    </source>
</evidence>
<proteinExistence type="predicted"/>
<dbReference type="EMBL" id="VUJX02000016">
    <property type="protein sequence ID" value="KAL0929603.1"/>
    <property type="molecule type" value="Genomic_DNA"/>
</dbReference>
<name>A0ACC3YCL9_COLTU</name>
<protein>
    <submittedName>
        <fullName evidence="1">FAD-binding domain-containing protein</fullName>
    </submittedName>
</protein>
<sequence>MPSIDTVTIAYAICIVSLPVGLTVINLLARTSGLRRRLAYQAEKQLVYRLLVHRHSLFGPWNAISLLRPAILISINVFCLTFHQPPLLARSGLLTLFNLLPLFIGPYLEFVADVLGLSFSTFVSWHRWQGRMTCAMLIVHALSAVADQKPVSLDSTKGIFIYIVGSLSVLASAYCFIPFLRRRIYEICLRLHQALAALVVVGVWLHLLTMPNWPWLWIYVFLLVIALLLLVQVCLTTYRNKKLGRTLSRAYIRHVTGTILISVKLSRPVSVEAGQYVTLWIPRVGLLQTHPFVVSSWTESPQEILELFIKRRRGLTSSLLRYSEERPTPHVALVSGPHGVSVPVWDYEAVFMVATDYGIAAQAPYLRKLVHGYNNCKGRTRQIHLIWQVSSLGIVHAAESFLNPILDDDTLDQGNILDISIYYDMQQGGMTIEDLEAVAPVCLGDASLAEKPMMYTMAAPTVEKLLAKYYSAAAEGSQAMERPTRVKNFGDRARLFIGSPDLSESLYKASRMLSDTVSESSTREGDMLLLGRQKDFLPRSLYTNLYSSFRFRQC</sequence>